<evidence type="ECO:0000259" key="2">
    <source>
        <dbReference type="SMART" id="SM00666"/>
    </source>
</evidence>
<feature type="region of interest" description="Disordered" evidence="1">
    <location>
        <begin position="593"/>
        <end position="612"/>
    </location>
</feature>
<keyword evidence="4" id="KW-1185">Reference proteome</keyword>
<dbReference type="AlphaFoldDB" id="A0AAV8R862"/>
<comment type="caution">
    <text evidence="3">The sequence shown here is derived from an EMBL/GenBank/DDBJ whole genome shotgun (WGS) entry which is preliminary data.</text>
</comment>
<protein>
    <recommendedName>
        <fullName evidence="2">PB1 domain-containing protein</fullName>
    </recommendedName>
</protein>
<dbReference type="PANTHER" id="PTHR31066:SF27">
    <property type="entry name" value="EXPRESSED PROTEIN"/>
    <property type="match status" value="1"/>
</dbReference>
<gene>
    <name evidence="3" type="ORF">OPV22_009138</name>
</gene>
<name>A0AAV8R862_ENSVE</name>
<evidence type="ECO:0000256" key="1">
    <source>
        <dbReference type="SAM" id="MobiDB-lite"/>
    </source>
</evidence>
<sequence>MAETEASAGEGGGLGCADSLDSCDEPPFSSGGRLRLMCSYGGRIVPRPTEKSLCYLGGETRIVVIDRHSSLGDLFAKLSRTLLGGRTFSLKYQLPSEDLDALISVATDEDLDNMIDEYDRVLAAASAGAGGGSSGSSRLRLFLFPSKPEKSPASSIGTLLDDSKSETWFVDALNSVMGGMEVDGRTGGLSSDSTSVNCLLGLEEFSSVHSRSDAAIAACGVHSDLPDQLALPSPDSSGKLARHGQDVYSVPESPMLDSTSSFGSASSAPCLSNLPPIRVRPDDLLSDPGIAGLDDHFAHMNLSASAATGGQRLQDDFKEPSYAPQLQLRPLIPFSASSASISPTEYPRIGSAPDDEKWDRGAIRKPQRQPPKPTEIDASISDPVSRAMHLNATSDPKRELPVSSDPSYGVPVPVTNAASYRLPSMQPGRFQQQQLYPQLQLQLQQHYNPGNPHYIHHPSTGGVIPVPSYIPIAAHTIQQSPQAHPHDPQIPLYYYPVQPTPSYNLAAVQPGMGDPNSLTSVAKPPMAVPQVPAKPEPPASLYLTAPLQPQLIHVAADQPHSYAGMGYRVVQHHHLSQSPATVANHGYEFAADQSRPQTYHSQATPSLASTPQCLPPTSGIVIMDAMAQADTKATRAS</sequence>
<feature type="domain" description="PB1" evidence="2">
    <location>
        <begin position="48"/>
        <end position="146"/>
    </location>
</feature>
<reference evidence="3 4" key="1">
    <citation type="submission" date="2022-12" db="EMBL/GenBank/DDBJ databases">
        <title>Chromosome-scale assembly of the Ensete ventricosum genome.</title>
        <authorList>
            <person name="Dussert Y."/>
            <person name="Stocks J."/>
            <person name="Wendawek A."/>
            <person name="Woldeyes F."/>
            <person name="Nichols R.A."/>
            <person name="Borrell J.S."/>
        </authorList>
    </citation>
    <scope>NUCLEOTIDE SEQUENCE [LARGE SCALE GENOMIC DNA]</scope>
    <source>
        <strain evidence="4">cv. Maze</strain>
        <tissue evidence="3">Seeds</tissue>
    </source>
</reference>
<dbReference type="SUPFAM" id="SSF54277">
    <property type="entry name" value="CAD &amp; PB1 domains"/>
    <property type="match status" value="1"/>
</dbReference>
<proteinExistence type="predicted"/>
<dbReference type="SMART" id="SM00666">
    <property type="entry name" value="PB1"/>
    <property type="match status" value="1"/>
</dbReference>
<dbReference type="EMBL" id="JAQQAF010000003">
    <property type="protein sequence ID" value="KAJ8498586.1"/>
    <property type="molecule type" value="Genomic_DNA"/>
</dbReference>
<dbReference type="InterPro" id="IPR000270">
    <property type="entry name" value="PB1_dom"/>
</dbReference>
<feature type="region of interest" description="Disordered" evidence="1">
    <location>
        <begin position="342"/>
        <end position="384"/>
    </location>
</feature>
<evidence type="ECO:0000313" key="3">
    <source>
        <dbReference type="EMBL" id="KAJ8498586.1"/>
    </source>
</evidence>
<evidence type="ECO:0000313" key="4">
    <source>
        <dbReference type="Proteomes" id="UP001222027"/>
    </source>
</evidence>
<accession>A0AAV8R862</accession>
<dbReference type="InterPro" id="IPR053198">
    <property type="entry name" value="Gynoecium_Dev_Regulator"/>
</dbReference>
<feature type="compositionally biased region" description="Polar residues" evidence="1">
    <location>
        <begin position="594"/>
        <end position="612"/>
    </location>
</feature>
<dbReference type="Gene3D" id="3.10.20.90">
    <property type="entry name" value="Phosphatidylinositol 3-kinase Catalytic Subunit, Chain A, domain 1"/>
    <property type="match status" value="1"/>
</dbReference>
<dbReference type="CDD" id="cd06410">
    <property type="entry name" value="PB1_UP2"/>
    <property type="match status" value="1"/>
</dbReference>
<dbReference type="PANTHER" id="PTHR31066">
    <property type="entry name" value="OS05G0427100 PROTEIN-RELATED"/>
    <property type="match status" value="1"/>
</dbReference>
<organism evidence="3 4">
    <name type="scientific">Ensete ventricosum</name>
    <name type="common">Abyssinian banana</name>
    <name type="synonym">Musa ensete</name>
    <dbReference type="NCBI Taxonomy" id="4639"/>
    <lineage>
        <taxon>Eukaryota</taxon>
        <taxon>Viridiplantae</taxon>
        <taxon>Streptophyta</taxon>
        <taxon>Embryophyta</taxon>
        <taxon>Tracheophyta</taxon>
        <taxon>Spermatophyta</taxon>
        <taxon>Magnoliopsida</taxon>
        <taxon>Liliopsida</taxon>
        <taxon>Zingiberales</taxon>
        <taxon>Musaceae</taxon>
        <taxon>Ensete</taxon>
    </lineage>
</organism>
<dbReference type="Pfam" id="PF00564">
    <property type="entry name" value="PB1"/>
    <property type="match status" value="1"/>
</dbReference>
<dbReference type="Proteomes" id="UP001222027">
    <property type="component" value="Unassembled WGS sequence"/>
</dbReference>